<gene>
    <name evidence="2" type="ORF">CO134_00150</name>
</gene>
<comment type="caution">
    <text evidence="2">The sequence shown here is derived from an EMBL/GenBank/DDBJ whole genome shotgun (WGS) entry which is preliminary data.</text>
</comment>
<protein>
    <submittedName>
        <fullName evidence="2">Uncharacterized protein</fullName>
    </submittedName>
</protein>
<evidence type="ECO:0000313" key="3">
    <source>
        <dbReference type="Proteomes" id="UP000229569"/>
    </source>
</evidence>
<evidence type="ECO:0000256" key="1">
    <source>
        <dbReference type="SAM" id="MobiDB-lite"/>
    </source>
</evidence>
<organism evidence="2 3">
    <name type="scientific">Candidatus Kuenenbacteria bacterium CG_4_9_14_3_um_filter_39_14</name>
    <dbReference type="NCBI Taxonomy" id="1974616"/>
    <lineage>
        <taxon>Bacteria</taxon>
        <taxon>Candidatus Kueneniibacteriota</taxon>
    </lineage>
</organism>
<feature type="compositionally biased region" description="Basic and acidic residues" evidence="1">
    <location>
        <begin position="16"/>
        <end position="26"/>
    </location>
</feature>
<feature type="region of interest" description="Disordered" evidence="1">
    <location>
        <begin position="1"/>
        <end position="29"/>
    </location>
</feature>
<sequence length="109" mass="12114">MGGARVSLARNPAAAEKSESESESGPRRRNFVSLRGKQKFLLFACPVASRRFYYGARPSVQFLPRFARQSVGISFKKGSSFVQQLRSKIIKGMGLGFPFIPFSAFSMSR</sequence>
<proteinExistence type="predicted"/>
<reference evidence="3" key="1">
    <citation type="submission" date="2017-09" db="EMBL/GenBank/DDBJ databases">
        <title>Depth-based differentiation of microbial function through sediment-hosted aquifers and enrichment of novel symbionts in the deep terrestrial subsurface.</title>
        <authorList>
            <person name="Probst A.J."/>
            <person name="Ladd B."/>
            <person name="Jarett J.K."/>
            <person name="Geller-Mcgrath D.E."/>
            <person name="Sieber C.M.K."/>
            <person name="Emerson J.B."/>
            <person name="Anantharaman K."/>
            <person name="Thomas B.C."/>
            <person name="Malmstrom R."/>
            <person name="Stieglmeier M."/>
            <person name="Klingl A."/>
            <person name="Woyke T."/>
            <person name="Ryan C.M."/>
            <person name="Banfield J.F."/>
        </authorList>
    </citation>
    <scope>NUCLEOTIDE SEQUENCE [LARGE SCALE GENOMIC DNA]</scope>
</reference>
<accession>A0A2M7ZAC1</accession>
<dbReference type="AlphaFoldDB" id="A0A2M7ZAC1"/>
<name>A0A2M7ZAC1_9BACT</name>
<evidence type="ECO:0000313" key="2">
    <source>
        <dbReference type="EMBL" id="PJA92426.1"/>
    </source>
</evidence>
<dbReference type="Proteomes" id="UP000229569">
    <property type="component" value="Unassembled WGS sequence"/>
</dbReference>
<dbReference type="EMBL" id="PFVG01000004">
    <property type="protein sequence ID" value="PJA92426.1"/>
    <property type="molecule type" value="Genomic_DNA"/>
</dbReference>